<evidence type="ECO:0000259" key="1">
    <source>
        <dbReference type="SMART" id="SM00530"/>
    </source>
</evidence>
<dbReference type="SMART" id="SM00530">
    <property type="entry name" value="HTH_XRE"/>
    <property type="match status" value="1"/>
</dbReference>
<comment type="caution">
    <text evidence="2">The sequence shown here is derived from an EMBL/GenBank/DDBJ whole genome shotgun (WGS) entry which is preliminary data.</text>
</comment>
<accession>A0ABV5RRH9</accession>
<gene>
    <name evidence="2" type="ORF">ACFFSA_02990</name>
</gene>
<dbReference type="RefSeq" id="WP_345001961.1">
    <property type="nucleotide sequence ID" value="NZ_BAAAXV010000009.1"/>
</dbReference>
<feature type="domain" description="HTH cro/C1-type" evidence="1">
    <location>
        <begin position="11"/>
        <end position="66"/>
    </location>
</feature>
<name>A0ABV5RRH9_9ACTN</name>
<keyword evidence="3" id="KW-1185">Reference proteome</keyword>
<reference evidence="2 3" key="1">
    <citation type="submission" date="2024-09" db="EMBL/GenBank/DDBJ databases">
        <authorList>
            <person name="Sun Q."/>
            <person name="Mori K."/>
        </authorList>
    </citation>
    <scope>NUCLEOTIDE SEQUENCE [LARGE SCALE GENOMIC DNA]</scope>
    <source>
        <strain evidence="2 3">JCM 3143</strain>
    </source>
</reference>
<evidence type="ECO:0000313" key="2">
    <source>
        <dbReference type="EMBL" id="MFB9622035.1"/>
    </source>
</evidence>
<organism evidence="2 3">
    <name type="scientific">Nonomuraea helvata</name>
    <dbReference type="NCBI Taxonomy" id="37484"/>
    <lineage>
        <taxon>Bacteria</taxon>
        <taxon>Bacillati</taxon>
        <taxon>Actinomycetota</taxon>
        <taxon>Actinomycetes</taxon>
        <taxon>Streptosporangiales</taxon>
        <taxon>Streptosporangiaceae</taxon>
        <taxon>Nonomuraea</taxon>
    </lineage>
</organism>
<dbReference type="CDD" id="cd00093">
    <property type="entry name" value="HTH_XRE"/>
    <property type="match status" value="1"/>
</dbReference>
<protein>
    <submittedName>
        <fullName evidence="2">Helix-turn-helix domain-containing protein</fullName>
    </submittedName>
</protein>
<dbReference type="EMBL" id="JBHMBW010000002">
    <property type="protein sequence ID" value="MFB9622035.1"/>
    <property type="molecule type" value="Genomic_DNA"/>
</dbReference>
<evidence type="ECO:0000313" key="3">
    <source>
        <dbReference type="Proteomes" id="UP001589532"/>
    </source>
</evidence>
<dbReference type="Pfam" id="PF13560">
    <property type="entry name" value="HTH_31"/>
    <property type="match status" value="1"/>
</dbReference>
<dbReference type="InterPro" id="IPR001387">
    <property type="entry name" value="Cro/C1-type_HTH"/>
</dbReference>
<dbReference type="Proteomes" id="UP001589532">
    <property type="component" value="Unassembled WGS sequence"/>
</dbReference>
<sequence length="429" mass="46579">MVQEPLSFGRELRRRRLAAGLTLTSLSKLVHYSKAQLSKVERGLKAPSRELARLCDTALDAGGDLATLAPIRPINTEAIEAHNSGEEEVWLMRLSSDGQSWFQPLSRRQMMAMGVASVAGMSIGPPDITFSADTTLLGMSRALFDHYRQLGQVAGPGLVLPALIAQTHSLQELSSRTRPPTREGLLRLASRYAEYTGWMMQEAGNDEAALWWTQRAIDLAAAGGDGDMAAYGHVRRALVKLYRDDAVQTIALARQAQASRLPPRIRGLAAQREAQGHALAGDYDACMRSLDRARSLLARETPQPNTPTIGTMNLSDPVEMIKGWCLYDLGRPQPAAEIIGRQIALVPPQALRTQVRYGMRHALAHAVAGEIEQACHLIGQLLGSAMAVSSATIAQDMRKLARTLARHPNNAAVRQLAPELGAAFDAVNP</sequence>
<dbReference type="SUPFAM" id="SSF47413">
    <property type="entry name" value="lambda repressor-like DNA-binding domains"/>
    <property type="match status" value="1"/>
</dbReference>
<dbReference type="Gene3D" id="1.10.260.40">
    <property type="entry name" value="lambda repressor-like DNA-binding domains"/>
    <property type="match status" value="1"/>
</dbReference>
<dbReference type="InterPro" id="IPR010982">
    <property type="entry name" value="Lambda_DNA-bd_dom_sf"/>
</dbReference>
<proteinExistence type="predicted"/>